<evidence type="ECO:0000259" key="1">
    <source>
        <dbReference type="PROSITE" id="PS50858"/>
    </source>
</evidence>
<dbReference type="EMBL" id="LN871599">
    <property type="protein sequence ID" value="SIO73607.1"/>
    <property type="molecule type" value="Genomic_DNA"/>
</dbReference>
<proteinExistence type="predicted"/>
<dbReference type="RefSeq" id="XP_021337691.1">
    <property type="nucleotide sequence ID" value="XM_021482456.1"/>
</dbReference>
<feature type="domain" description="BSD" evidence="1">
    <location>
        <begin position="216"/>
        <end position="259"/>
    </location>
</feature>
<accession>A0A1N6LXL0</accession>
<feature type="domain" description="BSD" evidence="1">
    <location>
        <begin position="127"/>
        <end position="184"/>
    </location>
</feature>
<dbReference type="InterPro" id="IPR005607">
    <property type="entry name" value="BSD_dom"/>
</dbReference>
<reference evidence="2 3" key="1">
    <citation type="journal article" date="2012" name="Nucleic Acids Res.">
        <title>Sequencing of the smallest Apicomplexan genome from the human pathogen Babesia microti.</title>
        <authorList>
            <person name="Cornillot E."/>
            <person name="Hadj-Kaddour K."/>
            <person name="Dassouli A."/>
            <person name="Noel B."/>
            <person name="Ranwez V."/>
            <person name="Vacherie B."/>
            <person name="Augagneur Y."/>
            <person name="Bres V."/>
            <person name="Duclos A."/>
            <person name="Randazzo S."/>
            <person name="Carcy B."/>
            <person name="Debierre-Grockiego F."/>
            <person name="Delbecq S."/>
            <person name="Moubri-Menage K."/>
            <person name="Shams-Eldin H."/>
            <person name="Usmani-Brown S."/>
            <person name="Bringaud F."/>
            <person name="Wincker P."/>
            <person name="Vivares C.P."/>
            <person name="Schwarz R.T."/>
            <person name="Schetters T.P."/>
            <person name="Krause P.J."/>
            <person name="Gorenflot A."/>
            <person name="Berry V."/>
            <person name="Barbe V."/>
            <person name="Ben Mamoun C."/>
        </authorList>
    </citation>
    <scope>NUCLEOTIDE SEQUENCE [LARGE SCALE GENOMIC DNA]</scope>
    <source>
        <strain evidence="2 3">RI</strain>
    </source>
</reference>
<protein>
    <recommendedName>
        <fullName evidence="1">BSD domain-containing protein</fullName>
    </recommendedName>
</protein>
<evidence type="ECO:0000313" key="3">
    <source>
        <dbReference type="Proteomes" id="UP000002899"/>
    </source>
</evidence>
<evidence type="ECO:0000313" key="2">
    <source>
        <dbReference type="EMBL" id="SIO73607.1"/>
    </source>
</evidence>
<keyword evidence="3" id="KW-1185">Reference proteome</keyword>
<reference evidence="2 3" key="2">
    <citation type="journal article" date="2013" name="PLoS ONE">
        <title>Whole genome mapping and re-organization of the nuclear and mitochondrial genomes of Babesia microti isolates.</title>
        <authorList>
            <person name="Cornillot E."/>
            <person name="Dassouli A."/>
            <person name="Garg A."/>
            <person name="Pachikara N."/>
            <person name="Randazzo S."/>
            <person name="Depoix D."/>
            <person name="Carcy B."/>
            <person name="Delbecq S."/>
            <person name="Frutos R."/>
            <person name="Silva J.C."/>
            <person name="Sutton R."/>
            <person name="Krause P.J."/>
            <person name="Mamoun C.B."/>
        </authorList>
    </citation>
    <scope>NUCLEOTIDE SEQUENCE [LARGE SCALE GENOMIC DNA]</scope>
    <source>
        <strain evidence="2 3">RI</strain>
    </source>
</reference>
<dbReference type="PROSITE" id="PS50858">
    <property type="entry name" value="BSD"/>
    <property type="match status" value="2"/>
</dbReference>
<gene>
    <name evidence="2" type="ORF">BmR1_04g05975</name>
</gene>
<reference evidence="2 3" key="3">
    <citation type="journal article" date="2016" name="Sci. Rep.">
        <title>Genome-wide diversity and gene expression profiling of Babesia microti isolates identify polymorphic genes that mediate host-pathogen interactions.</title>
        <authorList>
            <person name="Silva J.C."/>
            <person name="Cornillot E."/>
            <person name="McCracken C."/>
            <person name="Usmani-Brown S."/>
            <person name="Dwivedi A."/>
            <person name="Ifeonu O.O."/>
            <person name="Crabtree J."/>
            <person name="Gotia H.T."/>
            <person name="Virji A.Z."/>
            <person name="Reynes C."/>
            <person name="Colinge J."/>
            <person name="Kumar V."/>
            <person name="Lawres L."/>
            <person name="Pazzi J.E."/>
            <person name="Pablo J.V."/>
            <person name="Hung C."/>
            <person name="Brancato J."/>
            <person name="Kumari P."/>
            <person name="Orvis J."/>
            <person name="Tretina K."/>
            <person name="Chibucos M."/>
            <person name="Ott S."/>
            <person name="Sadzewicz L."/>
            <person name="Sengamalay N."/>
            <person name="Shetty A.C."/>
            <person name="Su Q."/>
            <person name="Tallon L."/>
            <person name="Fraser C.M."/>
            <person name="Frutos R."/>
            <person name="Molina D.M."/>
            <person name="Krause P.J."/>
            <person name="Ben Mamoun C."/>
        </authorList>
    </citation>
    <scope>NUCLEOTIDE SEQUENCE [LARGE SCALE GENOMIC DNA]</scope>
    <source>
        <strain evidence="2 3">RI</strain>
    </source>
</reference>
<dbReference type="SMART" id="SM00751">
    <property type="entry name" value="BSD"/>
    <property type="match status" value="2"/>
</dbReference>
<dbReference type="KEGG" id="bmic:BmR1_04g05975"/>
<dbReference type="Proteomes" id="UP000002899">
    <property type="component" value="Chromosome IV"/>
</dbReference>
<dbReference type="Gene3D" id="6.10.140.1200">
    <property type="match status" value="2"/>
</dbReference>
<sequence length="546" mass="63485">MGIRVEVILESSKGILQLIENEKLAFTPENSDLTLLWDVINWQKFEKAKKNAKVRLTFSKRCSYFISNNGNLASELELYENLQKNVIIIDFENNRDALEQLCNELSTAAVSKLKELQEAPKIAEKTLEENLKGNLEEEPNEHLLVLSQENEIKTLYNTLVRGVNNALTADEFWRNHREAITKYKPQIIGRDNASCFMASPPSFNDSIGSSEVYYTEEMTSALLEEDETVRNIYNHVVGTRMMKKEEFWKQLFQSHYIYDLLGKKFDGNKVLYYEIQGIPINPTNDNFGDHSEVELISKLSFPDKKSDRNPFNKLYDSLSYRFGPHMKYKEPTYDSFVLRFNRHSSRLINELDKTLATQTEQDEISKERKRNLVLEALRFDDLLQESVKQVNTISKENLLEEHHIMNVKRESKPLIVSSIKPLNMDAMYSTGKRIFIVNTKSCQTDKTRLISLEYDPPTVDRVRQIQLQLIQLLQVFYKTLIHQDVERRRLLVAMRDIKLKLDQSQEKSLADYAGVSKALHAGLLDQINTAECYDVRIRNFINAKRS</sequence>
<dbReference type="VEuPathDB" id="PiroplasmaDB:BmR1_04g05975"/>
<dbReference type="GeneID" id="24425840"/>
<organism evidence="2 3">
    <name type="scientific">Babesia microti (strain RI)</name>
    <dbReference type="NCBI Taxonomy" id="1133968"/>
    <lineage>
        <taxon>Eukaryota</taxon>
        <taxon>Sar</taxon>
        <taxon>Alveolata</taxon>
        <taxon>Apicomplexa</taxon>
        <taxon>Aconoidasida</taxon>
        <taxon>Piroplasmida</taxon>
        <taxon>Babesiidae</taxon>
        <taxon>Babesia</taxon>
    </lineage>
</organism>
<dbReference type="AlphaFoldDB" id="A0A1N6LXL0"/>
<name>A0A1N6LXL0_BABMR</name>
<dbReference type="OrthoDB" id="360521at2759"/>